<organism evidence="2 3">
    <name type="scientific">Amycolatopsis marina</name>
    <dbReference type="NCBI Taxonomy" id="490629"/>
    <lineage>
        <taxon>Bacteria</taxon>
        <taxon>Bacillati</taxon>
        <taxon>Actinomycetota</taxon>
        <taxon>Actinomycetes</taxon>
        <taxon>Pseudonocardiales</taxon>
        <taxon>Pseudonocardiaceae</taxon>
        <taxon>Amycolatopsis</taxon>
    </lineage>
</organism>
<reference evidence="3" key="1">
    <citation type="submission" date="2016-10" db="EMBL/GenBank/DDBJ databases">
        <authorList>
            <person name="Varghese N."/>
            <person name="Submissions S."/>
        </authorList>
    </citation>
    <scope>NUCLEOTIDE SEQUENCE [LARGE SCALE GENOMIC DNA]</scope>
    <source>
        <strain evidence="3">CGMCC 4.3568</strain>
    </source>
</reference>
<dbReference type="EMBL" id="FOKG01000012">
    <property type="protein sequence ID" value="SFB46627.1"/>
    <property type="molecule type" value="Genomic_DNA"/>
</dbReference>
<dbReference type="STRING" id="490629.SAMN05216266_112214"/>
<evidence type="ECO:0000313" key="3">
    <source>
        <dbReference type="Proteomes" id="UP000243799"/>
    </source>
</evidence>
<proteinExistence type="predicted"/>
<gene>
    <name evidence="2" type="ORF">SAMN05216266_112214</name>
</gene>
<dbReference type="Proteomes" id="UP000243799">
    <property type="component" value="Unassembled WGS sequence"/>
</dbReference>
<sequence>MAAGSAVSNPSFEYHAAQPTCLGRTGERHASHLGPPVTVCSGLCFEADPLDYGEAYSATMSDVGMSVPVDARAFAVAPELAADAFQRLSQLQDVVGEMVRQAKVLGRSVPLGGGYASEIGDFMAQYGIGGEGSAVDSLTRFGREIEDLKSQIDRALSRYEDEDDAATRSVDCTGG</sequence>
<evidence type="ECO:0000256" key="1">
    <source>
        <dbReference type="SAM" id="Coils"/>
    </source>
</evidence>
<dbReference type="AlphaFoldDB" id="A0A1I1B953"/>
<evidence type="ECO:0000313" key="2">
    <source>
        <dbReference type="EMBL" id="SFB46627.1"/>
    </source>
</evidence>
<name>A0A1I1B953_9PSEU</name>
<protein>
    <recommendedName>
        <fullName evidence="4">Excreted virulence factor EspC, type VII ESX diderm</fullName>
    </recommendedName>
</protein>
<feature type="coiled-coil region" evidence="1">
    <location>
        <begin position="138"/>
        <end position="165"/>
    </location>
</feature>
<keyword evidence="3" id="KW-1185">Reference proteome</keyword>
<evidence type="ECO:0008006" key="4">
    <source>
        <dbReference type="Google" id="ProtNLM"/>
    </source>
</evidence>
<accession>A0A1I1B953</accession>
<keyword evidence="1" id="KW-0175">Coiled coil</keyword>